<organism evidence="1">
    <name type="scientific">Homalodisca liturata</name>
    <dbReference type="NCBI Taxonomy" id="320908"/>
    <lineage>
        <taxon>Eukaryota</taxon>
        <taxon>Metazoa</taxon>
        <taxon>Ecdysozoa</taxon>
        <taxon>Arthropoda</taxon>
        <taxon>Hexapoda</taxon>
        <taxon>Insecta</taxon>
        <taxon>Pterygota</taxon>
        <taxon>Neoptera</taxon>
        <taxon>Paraneoptera</taxon>
        <taxon>Hemiptera</taxon>
        <taxon>Auchenorrhyncha</taxon>
        <taxon>Membracoidea</taxon>
        <taxon>Cicadellidae</taxon>
        <taxon>Cicadellinae</taxon>
        <taxon>Proconiini</taxon>
        <taxon>Homalodisca</taxon>
    </lineage>
</organism>
<accession>A0A1B6J849</accession>
<reference evidence="1" key="1">
    <citation type="submission" date="2015-11" db="EMBL/GenBank/DDBJ databases">
        <title>De novo transcriptome assembly of four potential Pierce s Disease insect vectors from Arizona vineyards.</title>
        <authorList>
            <person name="Tassone E.E."/>
        </authorList>
    </citation>
    <scope>NUCLEOTIDE SEQUENCE</scope>
</reference>
<name>A0A1B6J849_9HEMI</name>
<gene>
    <name evidence="1" type="ORF">g.21635</name>
</gene>
<feature type="non-terminal residue" evidence="1">
    <location>
        <position position="113"/>
    </location>
</feature>
<dbReference type="EMBL" id="GECU01012364">
    <property type="protein sequence ID" value="JAS95342.1"/>
    <property type="molecule type" value="Transcribed_RNA"/>
</dbReference>
<evidence type="ECO:0000313" key="1">
    <source>
        <dbReference type="EMBL" id="JAS95342.1"/>
    </source>
</evidence>
<protein>
    <submittedName>
        <fullName evidence="1">Uncharacterized protein</fullName>
    </submittedName>
</protein>
<sequence>MQLLCGGSESHRLACVSITRAVSSCLTVALEAILGYTPLGQEVKKTAALSAMNLLSKKVIKPISSGHRVITQELPEAEMITYVSVSIVKKYSFQNQNLFINMNIENSYVSEYT</sequence>
<dbReference type="AlphaFoldDB" id="A0A1B6J849"/>
<proteinExistence type="predicted"/>